<evidence type="ECO:0000313" key="3">
    <source>
        <dbReference type="Proteomes" id="UP000831113"/>
    </source>
</evidence>
<feature type="signal peptide" evidence="1">
    <location>
        <begin position="1"/>
        <end position="20"/>
    </location>
</feature>
<dbReference type="Proteomes" id="UP000831113">
    <property type="component" value="Chromosome"/>
</dbReference>
<evidence type="ECO:0000256" key="1">
    <source>
        <dbReference type="SAM" id="SignalP"/>
    </source>
</evidence>
<dbReference type="SUPFAM" id="SSF48452">
    <property type="entry name" value="TPR-like"/>
    <property type="match status" value="1"/>
</dbReference>
<dbReference type="InterPro" id="IPR041662">
    <property type="entry name" value="SusD-like_2"/>
</dbReference>
<reference evidence="2 3" key="1">
    <citation type="submission" date="2022-03" db="EMBL/GenBank/DDBJ databases">
        <title>Hymenobactersp. isolated from the air.</title>
        <authorList>
            <person name="Won M."/>
            <person name="Kwon S.-W."/>
        </authorList>
    </citation>
    <scope>NUCLEOTIDE SEQUENCE [LARGE SCALE GENOMIC DNA]</scope>
    <source>
        <strain evidence="2 3">KACC 21982</strain>
    </source>
</reference>
<protein>
    <submittedName>
        <fullName evidence="2">SusD/RagB family nutrient-binding outer membrane lipoprotein</fullName>
    </submittedName>
</protein>
<name>A0ABY4CYI8_9BACT</name>
<gene>
    <name evidence="2" type="ORF">MTX78_01745</name>
</gene>
<evidence type="ECO:0000313" key="2">
    <source>
        <dbReference type="EMBL" id="UOG75333.1"/>
    </source>
</evidence>
<dbReference type="Pfam" id="PF12771">
    <property type="entry name" value="SusD-like_2"/>
    <property type="match status" value="1"/>
</dbReference>
<proteinExistence type="predicted"/>
<accession>A0ABY4CYI8</accession>
<organism evidence="2 3">
    <name type="scientific">Hymenobacter tibetensis</name>
    <dbReference type="NCBI Taxonomy" id="497967"/>
    <lineage>
        <taxon>Bacteria</taxon>
        <taxon>Pseudomonadati</taxon>
        <taxon>Bacteroidota</taxon>
        <taxon>Cytophagia</taxon>
        <taxon>Cytophagales</taxon>
        <taxon>Hymenobacteraceae</taxon>
        <taxon>Hymenobacter</taxon>
    </lineage>
</organism>
<feature type="chain" id="PRO_5045503761" evidence="1">
    <location>
        <begin position="21"/>
        <end position="481"/>
    </location>
</feature>
<dbReference type="EMBL" id="CP094669">
    <property type="protein sequence ID" value="UOG75333.1"/>
    <property type="molecule type" value="Genomic_DNA"/>
</dbReference>
<sequence length="481" mass="53834">MKKYITLLLLALGGSMVSCTDGFEELNTDPNRIERISPGTLLNPIVYELAAFNTNRADAFTFDIMQVSLPFPSVSGGVHRYLVSESAGNSTWTTYYRWLANIREMRIAAVAAQDPNYEAVALTLNAWVYANLTDCFGDVPMTEASRAEEGILYPKFDTQQAIYTQLLDDLDLANGLFDVNKSMSYGSDLLYNNSVLNWRRFCNSLRMRLLLRASKRPEMNAPARLAAMINDPAKYPVFTQNSEAAILKINGVAPNVSPWGRAIDFTTTRAAASYFIDNLNTWSDPRLPKFSTQARAQMGNSTIGYKGIPSAYSGSDAQFQYVPSNLNVALVTARVDAPMSSVLMSYAEVEFIKAEAAQKGYITADARTHYERGVRAAIEQWGAVVPATYFQNAAAAYNGTLERIMLQKYYALFFNDYQQWFEYRRTGLPVLPRGQDLQNGGVMPVRFKYPLIVQTNNGTNYRTAVENMGGDDVNTKVWWEK</sequence>
<dbReference type="Gene3D" id="1.25.40.390">
    <property type="match status" value="1"/>
</dbReference>
<dbReference type="RefSeq" id="WP_243799357.1">
    <property type="nucleotide sequence ID" value="NZ_CP094669.1"/>
</dbReference>
<dbReference type="PROSITE" id="PS51257">
    <property type="entry name" value="PROKAR_LIPOPROTEIN"/>
    <property type="match status" value="1"/>
</dbReference>
<keyword evidence="1" id="KW-0732">Signal</keyword>
<keyword evidence="3" id="KW-1185">Reference proteome</keyword>
<dbReference type="InterPro" id="IPR011990">
    <property type="entry name" value="TPR-like_helical_dom_sf"/>
</dbReference>
<keyword evidence="2" id="KW-0449">Lipoprotein</keyword>